<dbReference type="GO" id="GO:0006753">
    <property type="term" value="P:nucleoside phosphate metabolic process"/>
    <property type="evidence" value="ECO:0007669"/>
    <property type="project" value="TreeGrafter"/>
</dbReference>
<dbReference type="GO" id="GO:0005634">
    <property type="term" value="C:nucleus"/>
    <property type="evidence" value="ECO:0007669"/>
    <property type="project" value="TreeGrafter"/>
</dbReference>
<keyword evidence="1" id="KW-0378">Hydrolase</keyword>
<dbReference type="PANTHER" id="PTHR11839">
    <property type="entry name" value="UDP/ADP-SUGAR PYROPHOSPHATASE"/>
    <property type="match status" value="1"/>
</dbReference>
<dbReference type="PROSITE" id="PS51462">
    <property type="entry name" value="NUDIX"/>
    <property type="match status" value="1"/>
</dbReference>
<dbReference type="Proteomes" id="UP000268321">
    <property type="component" value="Unassembled WGS sequence"/>
</dbReference>
<dbReference type="PANTHER" id="PTHR11839:SF26">
    <property type="entry name" value="ADP-RIBOSE DIPHOSPHATASE"/>
    <property type="match status" value="1"/>
</dbReference>
<proteinExistence type="predicted"/>
<dbReference type="GO" id="GO:0047631">
    <property type="term" value="F:ADP-ribose diphosphatase activity"/>
    <property type="evidence" value="ECO:0007669"/>
    <property type="project" value="TreeGrafter"/>
</dbReference>
<dbReference type="OrthoDB" id="10249920at2759"/>
<evidence type="ECO:0000256" key="1">
    <source>
        <dbReference type="ARBA" id="ARBA00022801"/>
    </source>
</evidence>
<reference evidence="4" key="1">
    <citation type="journal article" date="2018" name="Nat. Microbiol.">
        <title>Leveraging single-cell genomics to expand the fungal tree of life.</title>
        <authorList>
            <person name="Ahrendt S.R."/>
            <person name="Quandt C.A."/>
            <person name="Ciobanu D."/>
            <person name="Clum A."/>
            <person name="Salamov A."/>
            <person name="Andreopoulos B."/>
            <person name="Cheng J.F."/>
            <person name="Woyke T."/>
            <person name="Pelin A."/>
            <person name="Henrissat B."/>
            <person name="Reynolds N.K."/>
            <person name="Benny G.L."/>
            <person name="Smith M.E."/>
            <person name="James T.Y."/>
            <person name="Grigoriev I.V."/>
        </authorList>
    </citation>
    <scope>NUCLEOTIDE SEQUENCE [LARGE SCALE GENOMIC DNA]</scope>
    <source>
        <strain evidence="4">Baker2002</strain>
    </source>
</reference>
<dbReference type="GO" id="GO:0019693">
    <property type="term" value="P:ribose phosphate metabolic process"/>
    <property type="evidence" value="ECO:0007669"/>
    <property type="project" value="TreeGrafter"/>
</dbReference>
<dbReference type="InterPro" id="IPR020084">
    <property type="entry name" value="NUDIX_hydrolase_CS"/>
</dbReference>
<accession>A0A4P9ZBT2</accession>
<keyword evidence="4" id="KW-1185">Reference proteome</keyword>
<dbReference type="Pfam" id="PF00293">
    <property type="entry name" value="NUDIX"/>
    <property type="match status" value="1"/>
</dbReference>
<organism evidence="3 4">
    <name type="scientific">Metschnikowia bicuspidata</name>
    <dbReference type="NCBI Taxonomy" id="27322"/>
    <lineage>
        <taxon>Eukaryota</taxon>
        <taxon>Fungi</taxon>
        <taxon>Dikarya</taxon>
        <taxon>Ascomycota</taxon>
        <taxon>Saccharomycotina</taxon>
        <taxon>Pichiomycetes</taxon>
        <taxon>Metschnikowiaceae</taxon>
        <taxon>Metschnikowia</taxon>
    </lineage>
</organism>
<dbReference type="CDD" id="cd18888">
    <property type="entry name" value="NUDIX_ADPRase_Nudt5"/>
    <property type="match status" value="1"/>
</dbReference>
<feature type="domain" description="Nudix hydrolase" evidence="2">
    <location>
        <begin position="52"/>
        <end position="197"/>
    </location>
</feature>
<protein>
    <recommendedName>
        <fullName evidence="2">Nudix hydrolase domain-containing protein</fullName>
    </recommendedName>
</protein>
<dbReference type="SUPFAM" id="SSF55811">
    <property type="entry name" value="Nudix"/>
    <property type="match status" value="1"/>
</dbReference>
<evidence type="ECO:0000259" key="2">
    <source>
        <dbReference type="PROSITE" id="PS51462"/>
    </source>
</evidence>
<name>A0A4P9ZBT2_9ASCO</name>
<evidence type="ECO:0000313" key="4">
    <source>
        <dbReference type="Proteomes" id="UP000268321"/>
    </source>
</evidence>
<dbReference type="Gene3D" id="3.90.79.10">
    <property type="entry name" value="Nucleoside Triphosphate Pyrophosphohydrolase"/>
    <property type="match status" value="1"/>
</dbReference>
<gene>
    <name evidence="3" type="ORF">METBISCDRAFT_23411</name>
</gene>
<dbReference type="InterPro" id="IPR015797">
    <property type="entry name" value="NUDIX_hydrolase-like_dom_sf"/>
</dbReference>
<dbReference type="InterPro" id="IPR000086">
    <property type="entry name" value="NUDIX_hydrolase_dom"/>
</dbReference>
<dbReference type="AlphaFoldDB" id="A0A4P9ZBT2"/>
<dbReference type="EMBL" id="ML004461">
    <property type="protein sequence ID" value="RKP30304.1"/>
    <property type="molecule type" value="Genomic_DNA"/>
</dbReference>
<dbReference type="PROSITE" id="PS00893">
    <property type="entry name" value="NUDIX_BOX"/>
    <property type="match status" value="1"/>
</dbReference>
<evidence type="ECO:0000313" key="3">
    <source>
        <dbReference type="EMBL" id="RKP30304.1"/>
    </source>
</evidence>
<sequence length="217" mass="24014">MKESPYNAQLVLEQPLDQGKWILLRKITFNDPSGKQREWEMAVRTTRTETTGLDAVCILALLRNAEADSPRLVLVKQFRPPCNNVVVELPAGLIDPNESVETTAERELLEETGYVGRVVRLSHTAGPLFSDPGLTNVNLALVTMEIDATDERNINPQPLLEDCEYIDVAALPLKGLMKSLAQMCAAEGCVLDSRLYHFAEGLRLGELIQRSVVEASV</sequence>